<evidence type="ECO:0000313" key="2">
    <source>
        <dbReference type="Proteomes" id="UP001224418"/>
    </source>
</evidence>
<evidence type="ECO:0000313" key="1">
    <source>
        <dbReference type="EMBL" id="MDQ0480917.1"/>
    </source>
</evidence>
<name>A0ABU0JUY1_HATLI</name>
<keyword evidence="2" id="KW-1185">Reference proteome</keyword>
<gene>
    <name evidence="1" type="ORF">QOZ93_002667</name>
</gene>
<proteinExistence type="predicted"/>
<accession>A0ABU0JUY1</accession>
<protein>
    <submittedName>
        <fullName evidence="1">Uncharacterized protein</fullName>
    </submittedName>
</protein>
<dbReference type="RefSeq" id="WP_111944127.1">
    <property type="nucleotide sequence ID" value="NZ_BAAACJ010000052.1"/>
</dbReference>
<comment type="caution">
    <text evidence="1">The sequence shown here is derived from an EMBL/GenBank/DDBJ whole genome shotgun (WGS) entry which is preliminary data.</text>
</comment>
<sequence length="74" mass="8744">MIKSKSCLEDLLKEMKSFTYYKEESQIDVQLKDINGVTIRCNTPSCIEINMLDYDKAISFLYKDRKYINQSVFC</sequence>
<dbReference type="Proteomes" id="UP001224418">
    <property type="component" value="Unassembled WGS sequence"/>
</dbReference>
<reference evidence="1 2" key="1">
    <citation type="submission" date="2023-07" db="EMBL/GenBank/DDBJ databases">
        <title>Genomic Encyclopedia of Type Strains, Phase IV (KMG-IV): sequencing the most valuable type-strain genomes for metagenomic binning, comparative biology and taxonomic classification.</title>
        <authorList>
            <person name="Goeker M."/>
        </authorList>
    </citation>
    <scope>NUCLEOTIDE SEQUENCE [LARGE SCALE GENOMIC DNA]</scope>
    <source>
        <strain evidence="1 2">DSM 1400</strain>
    </source>
</reference>
<organism evidence="1 2">
    <name type="scientific">Hathewaya limosa</name>
    <name type="common">Clostridium limosum</name>
    <dbReference type="NCBI Taxonomy" id="1536"/>
    <lineage>
        <taxon>Bacteria</taxon>
        <taxon>Bacillati</taxon>
        <taxon>Bacillota</taxon>
        <taxon>Clostridia</taxon>
        <taxon>Eubacteriales</taxon>
        <taxon>Clostridiaceae</taxon>
        <taxon>Hathewaya</taxon>
    </lineage>
</organism>
<dbReference type="EMBL" id="JAUSWN010000034">
    <property type="protein sequence ID" value="MDQ0480917.1"/>
    <property type="molecule type" value="Genomic_DNA"/>
</dbReference>